<gene>
    <name evidence="1" type="ORF">BYL167_LOCUS49460</name>
    <name evidence="2" type="ORF">BYL167_LOCUS49504</name>
</gene>
<name>A0A8S3BHI5_9BILA</name>
<proteinExistence type="predicted"/>
<dbReference type="InterPro" id="IPR011989">
    <property type="entry name" value="ARM-like"/>
</dbReference>
<comment type="caution">
    <text evidence="1">The sequence shown here is derived from an EMBL/GenBank/DDBJ whole genome shotgun (WGS) entry which is preliminary data.</text>
</comment>
<dbReference type="AlphaFoldDB" id="A0A8S3BHI5"/>
<dbReference type="Gene3D" id="1.25.10.10">
    <property type="entry name" value="Leucine-rich Repeat Variant"/>
    <property type="match status" value="1"/>
</dbReference>
<evidence type="ECO:0000313" key="1">
    <source>
        <dbReference type="EMBL" id="CAF4831813.1"/>
    </source>
</evidence>
<protein>
    <submittedName>
        <fullName evidence="1">Uncharacterized protein</fullName>
    </submittedName>
</protein>
<accession>A0A8S3BHI5</accession>
<organism evidence="1 3">
    <name type="scientific">Rotaria magnacalcarata</name>
    <dbReference type="NCBI Taxonomy" id="392030"/>
    <lineage>
        <taxon>Eukaryota</taxon>
        <taxon>Metazoa</taxon>
        <taxon>Spiralia</taxon>
        <taxon>Gnathifera</taxon>
        <taxon>Rotifera</taxon>
        <taxon>Eurotatoria</taxon>
        <taxon>Bdelloidea</taxon>
        <taxon>Philodinida</taxon>
        <taxon>Philodinidae</taxon>
        <taxon>Rotaria</taxon>
    </lineage>
</organism>
<dbReference type="Proteomes" id="UP000681967">
    <property type="component" value="Unassembled WGS sequence"/>
</dbReference>
<feature type="non-terminal residue" evidence="1">
    <location>
        <position position="1"/>
    </location>
</feature>
<evidence type="ECO:0000313" key="2">
    <source>
        <dbReference type="EMBL" id="CAF4832728.1"/>
    </source>
</evidence>
<evidence type="ECO:0000313" key="3">
    <source>
        <dbReference type="Proteomes" id="UP000681967"/>
    </source>
</evidence>
<sequence length="56" mass="6595">MAVAQLYYYVAPRSEIHIVAKSLLRLLRHHREIQTIILKSIAFIADKHKQIFEAHL</sequence>
<dbReference type="EMBL" id="CAJOBH010147205">
    <property type="protein sequence ID" value="CAF4831813.1"/>
    <property type="molecule type" value="Genomic_DNA"/>
</dbReference>
<reference evidence="1" key="1">
    <citation type="submission" date="2021-02" db="EMBL/GenBank/DDBJ databases">
        <authorList>
            <person name="Nowell W R."/>
        </authorList>
    </citation>
    <scope>NUCLEOTIDE SEQUENCE</scope>
</reference>
<dbReference type="EMBL" id="CAJOBH010147482">
    <property type="protein sequence ID" value="CAF4832728.1"/>
    <property type="molecule type" value="Genomic_DNA"/>
</dbReference>